<keyword evidence="8 11" id="KW-0238">DNA-binding</keyword>
<evidence type="ECO:0000313" key="13">
    <source>
        <dbReference type="EMBL" id="MFH7596325.1"/>
    </source>
</evidence>
<dbReference type="HAMAP" id="MF_01479">
    <property type="entry name" value="WhiB"/>
    <property type="match status" value="1"/>
</dbReference>
<evidence type="ECO:0000256" key="5">
    <source>
        <dbReference type="ARBA" id="ARBA00023004"/>
    </source>
</evidence>
<evidence type="ECO:0000256" key="11">
    <source>
        <dbReference type="HAMAP-Rule" id="MF_01479"/>
    </source>
</evidence>
<dbReference type="PANTHER" id="PTHR38839">
    <property type="entry name" value="TRANSCRIPTIONAL REGULATOR WHID-RELATED"/>
    <property type="match status" value="1"/>
</dbReference>
<accession>A0ABW7PDW6</accession>
<evidence type="ECO:0000259" key="12">
    <source>
        <dbReference type="PROSITE" id="PS51674"/>
    </source>
</evidence>
<keyword evidence="14" id="KW-1185">Reference proteome</keyword>
<evidence type="ECO:0000256" key="9">
    <source>
        <dbReference type="ARBA" id="ARBA00023157"/>
    </source>
</evidence>
<evidence type="ECO:0000313" key="14">
    <source>
        <dbReference type="Proteomes" id="UP001610631"/>
    </source>
</evidence>
<dbReference type="PROSITE" id="PS51674">
    <property type="entry name" value="4FE4S_WBL"/>
    <property type="match status" value="1"/>
</dbReference>
<keyword evidence="6 11" id="KW-0411">Iron-sulfur</keyword>
<evidence type="ECO:0000256" key="2">
    <source>
        <dbReference type="ARBA" id="ARBA00006597"/>
    </source>
</evidence>
<dbReference type="EMBL" id="JBBDHD010000030">
    <property type="protein sequence ID" value="MFH7596325.1"/>
    <property type="molecule type" value="Genomic_DNA"/>
</dbReference>
<keyword evidence="5 11" id="KW-0408">Iron</keyword>
<keyword evidence="4 11" id="KW-0479">Metal-binding</keyword>
<comment type="cofactor">
    <cofactor evidence="11">
        <name>[4Fe-4S] cluster</name>
        <dbReference type="ChEBI" id="CHEBI:49883"/>
    </cofactor>
    <text evidence="11">Binds 1 [4Fe-4S] cluster per subunit. Following nitrosylation of the [4Fe-4S] cluster binds 1 [4Fe-8(NO)] cluster per subunit.</text>
</comment>
<evidence type="ECO:0000256" key="3">
    <source>
        <dbReference type="ARBA" id="ARBA00022485"/>
    </source>
</evidence>
<organism evidence="13 14">
    <name type="scientific">Streptomyces racemochromogenes</name>
    <dbReference type="NCBI Taxonomy" id="67353"/>
    <lineage>
        <taxon>Bacteria</taxon>
        <taxon>Bacillati</taxon>
        <taxon>Actinomycetota</taxon>
        <taxon>Actinomycetes</taxon>
        <taxon>Kitasatosporales</taxon>
        <taxon>Streptomycetaceae</taxon>
        <taxon>Streptomyces</taxon>
    </lineage>
</organism>
<comment type="caution">
    <text evidence="13">The sequence shown here is derived from an EMBL/GenBank/DDBJ whole genome shotgun (WGS) entry which is preliminary data.</text>
</comment>
<name>A0ABW7PDW6_9ACTN</name>
<protein>
    <recommendedName>
        <fullName evidence="11">Transcriptional regulator WhiB</fullName>
    </recommendedName>
</protein>
<comment type="subcellular location">
    <subcellularLocation>
        <location evidence="1 11">Cytoplasm</location>
    </subcellularLocation>
</comment>
<dbReference type="PANTHER" id="PTHR38839:SF4">
    <property type="entry name" value="TRANSCRIPTIONAL REGULATOR WHIB"/>
    <property type="match status" value="1"/>
</dbReference>
<keyword evidence="11" id="KW-0963">Cytoplasm</keyword>
<evidence type="ECO:0000256" key="4">
    <source>
        <dbReference type="ARBA" id="ARBA00022723"/>
    </source>
</evidence>
<comment type="similarity">
    <text evidence="2 11">Belongs to the WhiB family.</text>
</comment>
<comment type="function">
    <text evidence="11">Acts as a transcriptional regulator. Probably redox-responsive. The apo- but not holo-form probably binds DNA.</text>
</comment>
<comment type="PTM">
    <text evidence="11">The Fe-S cluster can be nitrosylated by nitric oxide (NO).</text>
</comment>
<feature type="binding site" evidence="11">
    <location>
        <position position="44"/>
    </location>
    <ligand>
        <name>[4Fe-4S] cluster</name>
        <dbReference type="ChEBI" id="CHEBI:49883"/>
    </ligand>
</feature>
<evidence type="ECO:0000256" key="10">
    <source>
        <dbReference type="ARBA" id="ARBA00023163"/>
    </source>
</evidence>
<dbReference type="RefSeq" id="WP_395510158.1">
    <property type="nucleotide sequence ID" value="NZ_JBBDHD010000030.1"/>
</dbReference>
<evidence type="ECO:0000256" key="6">
    <source>
        <dbReference type="ARBA" id="ARBA00023014"/>
    </source>
</evidence>
<dbReference type="InterPro" id="IPR034768">
    <property type="entry name" value="4FE4S_WBL"/>
</dbReference>
<feature type="binding site" evidence="11">
    <location>
        <position position="50"/>
    </location>
    <ligand>
        <name>[4Fe-4S] cluster</name>
        <dbReference type="ChEBI" id="CHEBI:49883"/>
    </ligand>
</feature>
<comment type="PTM">
    <text evidence="11">Upon Fe-S cluster removal intramolecular disulfide bonds are formed.</text>
</comment>
<feature type="binding site" evidence="11">
    <location>
        <position position="41"/>
    </location>
    <ligand>
        <name>[4Fe-4S] cluster</name>
        <dbReference type="ChEBI" id="CHEBI:49883"/>
    </ligand>
</feature>
<dbReference type="InterPro" id="IPR003482">
    <property type="entry name" value="Whib"/>
</dbReference>
<evidence type="ECO:0000256" key="8">
    <source>
        <dbReference type="ARBA" id="ARBA00023125"/>
    </source>
</evidence>
<feature type="binding site" evidence="11">
    <location>
        <position position="18"/>
    </location>
    <ligand>
        <name>[4Fe-4S] cluster</name>
        <dbReference type="ChEBI" id="CHEBI:49883"/>
    </ligand>
</feature>
<keyword evidence="9 11" id="KW-1015">Disulfide bond</keyword>
<dbReference type="Proteomes" id="UP001610631">
    <property type="component" value="Unassembled WGS sequence"/>
</dbReference>
<keyword evidence="10 11" id="KW-0804">Transcription</keyword>
<keyword evidence="3 11" id="KW-0004">4Fe-4S</keyword>
<gene>
    <name evidence="11" type="primary">whiB</name>
    <name evidence="13" type="ORF">WDV06_14640</name>
</gene>
<keyword evidence="7 11" id="KW-0805">Transcription regulation</keyword>
<feature type="domain" description="4Fe-4S Wbl-type" evidence="12">
    <location>
        <begin position="17"/>
        <end position="74"/>
    </location>
</feature>
<evidence type="ECO:0000256" key="7">
    <source>
        <dbReference type="ARBA" id="ARBA00023015"/>
    </source>
</evidence>
<evidence type="ECO:0000256" key="1">
    <source>
        <dbReference type="ARBA" id="ARBA00004496"/>
    </source>
</evidence>
<dbReference type="Pfam" id="PF02467">
    <property type="entry name" value="Whib"/>
    <property type="match status" value="1"/>
</dbReference>
<proteinExistence type="inferred from homology"/>
<reference evidence="13 14" key="1">
    <citation type="submission" date="2024-03" db="EMBL/GenBank/DDBJ databases">
        <title>Whole genome sequencing of Streptomyces racemochromogenes, to identify antimicrobial biosynthetic gene clusters.</title>
        <authorList>
            <person name="Suryawanshi P."/>
            <person name="Krishnaraj P.U."/>
            <person name="Arun Y.P."/>
            <person name="Suryawanshi M.P."/>
            <person name="Rakshit O."/>
        </authorList>
    </citation>
    <scope>NUCLEOTIDE SEQUENCE [LARGE SCALE GENOMIC DNA]</scope>
    <source>
        <strain evidence="13 14">AUDT626</strain>
    </source>
</reference>
<sequence length="79" mass="8548">MSMNTTTTAPAWYDLALCAQTGPSFFFPDPGSSLQDAKRLCGACEGRVACLEYALANDERFGVWGGLSETERLALRPRG</sequence>